<feature type="domain" description="CobN/magnesium chelatase" evidence="1">
    <location>
        <begin position="683"/>
        <end position="1079"/>
    </location>
</feature>
<dbReference type="InterPro" id="IPR003672">
    <property type="entry name" value="CobN/Mg_chltase"/>
</dbReference>
<dbReference type="GO" id="GO:0051116">
    <property type="term" value="F:cobaltochelatase activity"/>
    <property type="evidence" value="ECO:0007669"/>
    <property type="project" value="UniProtKB-EC"/>
</dbReference>
<dbReference type="NCBIfam" id="NF008973">
    <property type="entry name" value="PRK12321.1"/>
    <property type="match status" value="1"/>
</dbReference>
<dbReference type="PANTHER" id="PTHR44119">
    <property type="entry name" value="MAGNESIUM-CHELATASE SUBUNIT CHLH, CHLOROPLASTIC"/>
    <property type="match status" value="1"/>
</dbReference>
<accession>A0AA48LY20</accession>
<dbReference type="EC" id="6.6.1.2" evidence="2"/>
<dbReference type="EMBL" id="OY288114">
    <property type="protein sequence ID" value="CAJ0858444.1"/>
    <property type="molecule type" value="Genomic_DNA"/>
</dbReference>
<reference evidence="2" key="1">
    <citation type="submission" date="2023-07" db="EMBL/GenBank/DDBJ databases">
        <authorList>
            <person name="Pelsma A.J. K."/>
        </authorList>
    </citation>
    <scope>NUCLEOTIDE SEQUENCE</scope>
</reference>
<sequence>MHLLPRDLHNLDDAGAATDLGQTPADIVFLSFSDSELRLLSRLHERDSARLPSLRCAPLAQLKHPYSVDLYLDTVARHAKLIVVRLLGGKDYWAYGVEQLEALARTQKIALAIVPGDTVADMRLARASTLESDTLDRIWRFFQDGGPDNFRSFLGYASTLAGRPVEWRESVPVDNAGRLEAACRIRDNTPRATIICYRSLYLADDVAPIIALADALQERDFAVDAIYVASLKEPESEAFVTRALDAFAPDVILNATAFSARRDSGGVLDRADAPVLQVALATCAREAWEASARGANGADLAMNVVLPEVDGRIFTRAISFKETAARGAAELEEPRHAPEASRIAFVAALAANWARLRRKPNAEKSLALILSDYPARRGRGGYAIGLDAEASAFEILAALDDAGYSPGRAEENSGLSLIRTLEEASECIHVALADYHRLLATLPADFVTSINEAWGAPQDDPAAVEDALRFSCIVTGNLVIALQPDRGARAERYESYHDMQRPPRHAYVAFYLWLRHIRKIDAAIHLGAHGTLEWLPGKSVMLSESCAPEAVLGPTPLIYPFIVNDPGEAAQAKRRTSAVTIGHLTPPLVDAELFDAAQSIETLLDEYATAAALDPRRAKLIAGAILDEAERSGLAGECGVTRETDISETLTRLDAWMCDLKEMRIGDGLHVFGRADNDPARNACATAERGALIAALEGRFIEPGPAGAPSRGRTDVMPTGRNLYCIDPRHAPTQTAYDIGRRAAQEIMTRHAQTHGDYPRHVMLDLWGSATIRTGGEDFAQALALMGVAPRWDTASARVIGFEILPQARLDFPRVDVTLHVSGLFRDMFPGLIALFDDAVRAVAALDEDASVNPLKEAQDLQRIFGAAAGNYGLGVSDKVVRGEWSSRDDLGRAFLQAGGHALDRAGDSAPALDAFSAQVARADAHVHVQDMAEVDALTGPAFADYEGGFAAANRLLGGGADLVHLDATRPEKLRARPLQDEIARVLRMRLANPRWLDGQMRHGHRGGAEIAETIDNLYAFAATSGLVSDAQFELAFSVTLGDERVRKFLTRENPRALEAIARVFNEARARELWRTQRNSVVDVLTSVGGSHAADA</sequence>
<dbReference type="AlphaFoldDB" id="A0AA48LY20"/>
<name>A0AA48LY20_9ZZZZ</name>
<dbReference type="Pfam" id="PF02514">
    <property type="entry name" value="CobN-Mg_chel"/>
    <property type="match status" value="2"/>
</dbReference>
<evidence type="ECO:0000259" key="1">
    <source>
        <dbReference type="Pfam" id="PF02514"/>
    </source>
</evidence>
<organism evidence="2">
    <name type="scientific">freshwater sediment metagenome</name>
    <dbReference type="NCBI Taxonomy" id="556182"/>
    <lineage>
        <taxon>unclassified sequences</taxon>
        <taxon>metagenomes</taxon>
        <taxon>ecological metagenomes</taxon>
    </lineage>
</organism>
<keyword evidence="2" id="KW-0436">Ligase</keyword>
<feature type="domain" description="CobN/magnesium chelatase" evidence="1">
    <location>
        <begin position="139"/>
        <end position="682"/>
    </location>
</feature>
<gene>
    <name evidence="2" type="primary">cobN</name>
    <name evidence="2" type="ORF">AMST5_01116</name>
</gene>
<dbReference type="PANTHER" id="PTHR44119:SF4">
    <property type="entry name" value="AEROBIC COBALTOCHELATASE SUBUNIT COBN"/>
    <property type="match status" value="1"/>
</dbReference>
<evidence type="ECO:0000313" key="2">
    <source>
        <dbReference type="EMBL" id="CAJ0858444.1"/>
    </source>
</evidence>
<dbReference type="CDD" id="cd10150">
    <property type="entry name" value="CobN_like"/>
    <property type="match status" value="1"/>
</dbReference>
<protein>
    <submittedName>
        <fullName evidence="2">Cobaltochelatase CobN</fullName>
        <ecNumber evidence="2">6.6.1.2</ecNumber>
    </submittedName>
</protein>
<proteinExistence type="predicted"/>